<evidence type="ECO:0000313" key="2">
    <source>
        <dbReference type="EMBL" id="ADV83451.1"/>
    </source>
</evidence>
<feature type="domain" description="Glyoxalase/fosfomycin resistance/dioxygenase" evidence="1">
    <location>
        <begin position="21"/>
        <end position="117"/>
    </location>
</feature>
<dbReference type="EMBL" id="CP002467">
    <property type="protein sequence ID" value="ADV83451.1"/>
    <property type="molecule type" value="Genomic_DNA"/>
</dbReference>
<dbReference type="eggNOG" id="COG0346">
    <property type="taxonomic scope" value="Bacteria"/>
</dbReference>
<dbReference type="GO" id="GO:0051213">
    <property type="term" value="F:dioxygenase activity"/>
    <property type="evidence" value="ECO:0007669"/>
    <property type="project" value="UniProtKB-KW"/>
</dbReference>
<dbReference type="Pfam" id="PF00903">
    <property type="entry name" value="Glyoxalase"/>
    <property type="match status" value="1"/>
</dbReference>
<dbReference type="OrthoDB" id="120274at2"/>
<dbReference type="AlphaFoldDB" id="E8V1W3"/>
<protein>
    <submittedName>
        <fullName evidence="2">Glyoxalase/bleomycin resistance protein/dioxygenase</fullName>
    </submittedName>
</protein>
<dbReference type="RefSeq" id="WP_013569184.1">
    <property type="nucleotide sequence ID" value="NC_014963.1"/>
</dbReference>
<dbReference type="KEGG" id="tsa:AciPR4_2676"/>
<keyword evidence="3" id="KW-1185">Reference proteome</keyword>
<sequence length="126" mass="14182">MKYEKQFEMLADGFGPAVPVFRVHDFAESLAYYCQTLGFEIEWQEATRSAYISRGACTILLTVDDQSQSGMWVRAEANNVNVLFEEYLVAGAKIAKSPTDFGSSLEMQIEDLDGNILSLWEIRAEP</sequence>
<dbReference type="Gene3D" id="3.10.180.10">
    <property type="entry name" value="2,3-Dihydroxybiphenyl 1,2-Dioxygenase, domain 1"/>
    <property type="match status" value="1"/>
</dbReference>
<dbReference type="InterPro" id="IPR004360">
    <property type="entry name" value="Glyas_Fos-R_dOase_dom"/>
</dbReference>
<keyword evidence="2" id="KW-0223">Dioxygenase</keyword>
<proteinExistence type="predicted"/>
<dbReference type="HOGENOM" id="CLU_046006_15_3_0"/>
<evidence type="ECO:0000259" key="1">
    <source>
        <dbReference type="Pfam" id="PF00903"/>
    </source>
</evidence>
<dbReference type="SUPFAM" id="SSF54593">
    <property type="entry name" value="Glyoxalase/Bleomycin resistance protein/Dihydroxybiphenyl dioxygenase"/>
    <property type="match status" value="1"/>
</dbReference>
<keyword evidence="2" id="KW-0560">Oxidoreductase</keyword>
<evidence type="ECO:0000313" key="3">
    <source>
        <dbReference type="Proteomes" id="UP000006844"/>
    </source>
</evidence>
<name>E8V1W3_TERSS</name>
<dbReference type="InterPro" id="IPR029068">
    <property type="entry name" value="Glyas_Bleomycin-R_OHBP_Dase"/>
</dbReference>
<organism evidence="2 3">
    <name type="scientific">Terriglobus saanensis (strain ATCC BAA-1853 / DSM 23119 / SP1PR4)</name>
    <dbReference type="NCBI Taxonomy" id="401053"/>
    <lineage>
        <taxon>Bacteria</taxon>
        <taxon>Pseudomonadati</taxon>
        <taxon>Acidobacteriota</taxon>
        <taxon>Terriglobia</taxon>
        <taxon>Terriglobales</taxon>
        <taxon>Acidobacteriaceae</taxon>
        <taxon>Terriglobus</taxon>
    </lineage>
</organism>
<accession>E8V1W3</accession>
<gene>
    <name evidence="2" type="ordered locus">AciPR4_2676</name>
</gene>
<dbReference type="STRING" id="401053.AciPR4_2676"/>
<dbReference type="Proteomes" id="UP000006844">
    <property type="component" value="Chromosome"/>
</dbReference>
<reference evidence="2 3" key="1">
    <citation type="journal article" date="2012" name="Stand. Genomic Sci.">
        <title>Complete genome sequence of Terriglobus saanensis type strain SP1PR4(T), an Acidobacteria from tundra soil.</title>
        <authorList>
            <person name="Rawat S.R."/>
            <person name="Mannisto M.K."/>
            <person name="Starovoytov V."/>
            <person name="Goodwin L."/>
            <person name="Nolan M."/>
            <person name="Hauser L."/>
            <person name="Land M."/>
            <person name="Davenport K.W."/>
            <person name="Woyke T."/>
            <person name="Haggblom M.M."/>
        </authorList>
    </citation>
    <scope>NUCLEOTIDE SEQUENCE</scope>
    <source>
        <strain evidence="3">ATCC BAA-1853 / DSM 23119 / SP1PR4</strain>
    </source>
</reference>